<feature type="coiled-coil region" evidence="1">
    <location>
        <begin position="591"/>
        <end position="691"/>
    </location>
</feature>
<evidence type="ECO:0000256" key="1">
    <source>
        <dbReference type="SAM" id="Coils"/>
    </source>
</evidence>
<organism evidence="6 7">
    <name type="scientific">Bagarius yarrelli</name>
    <name type="common">Goonch</name>
    <name type="synonym">Bagrus yarrelli</name>
    <dbReference type="NCBI Taxonomy" id="175774"/>
    <lineage>
        <taxon>Eukaryota</taxon>
        <taxon>Metazoa</taxon>
        <taxon>Chordata</taxon>
        <taxon>Craniata</taxon>
        <taxon>Vertebrata</taxon>
        <taxon>Euteleostomi</taxon>
        <taxon>Actinopterygii</taxon>
        <taxon>Neopterygii</taxon>
        <taxon>Teleostei</taxon>
        <taxon>Ostariophysi</taxon>
        <taxon>Siluriformes</taxon>
        <taxon>Sisoridae</taxon>
        <taxon>Sisorinae</taxon>
        <taxon>Bagarius</taxon>
    </lineage>
</organism>
<dbReference type="InterPro" id="IPR013783">
    <property type="entry name" value="Ig-like_fold"/>
</dbReference>
<dbReference type="AlphaFoldDB" id="A0A556V6N7"/>
<dbReference type="PROSITE" id="PS50853">
    <property type="entry name" value="FN3"/>
    <property type="match status" value="1"/>
</dbReference>
<keyword evidence="3" id="KW-1133">Transmembrane helix</keyword>
<dbReference type="Gene3D" id="2.60.40.10">
    <property type="entry name" value="Immunoglobulins"/>
    <property type="match status" value="2"/>
</dbReference>
<keyword evidence="3" id="KW-0472">Membrane</keyword>
<evidence type="ECO:0000313" key="6">
    <source>
        <dbReference type="EMBL" id="TSX03290.1"/>
    </source>
</evidence>
<feature type="coiled-coil region" evidence="1">
    <location>
        <begin position="722"/>
        <end position="756"/>
    </location>
</feature>
<keyword evidence="1" id="KW-0175">Coiled coil</keyword>
<proteinExistence type="predicted"/>
<dbReference type="CDD" id="cd00063">
    <property type="entry name" value="FN3"/>
    <property type="match status" value="1"/>
</dbReference>
<accession>A0A556V6N7</accession>
<evidence type="ECO:0000256" key="4">
    <source>
        <dbReference type="SAM" id="SignalP"/>
    </source>
</evidence>
<dbReference type="InterPro" id="IPR025871">
    <property type="entry name" value="GHBP"/>
</dbReference>
<name>A0A556V6N7_BAGYA</name>
<dbReference type="PANTHER" id="PTHR35253:SF1">
    <property type="entry name" value="COILED-COIL DOMAIN-CONTAINING PROTEIN 152"/>
    <property type="match status" value="1"/>
</dbReference>
<dbReference type="InterPro" id="IPR038827">
    <property type="entry name" value="CCDC152"/>
</dbReference>
<feature type="signal peptide" evidence="4">
    <location>
        <begin position="1"/>
        <end position="18"/>
    </location>
</feature>
<dbReference type="PANTHER" id="PTHR35253">
    <property type="entry name" value="COILED-COIL DOMAIN-CONTAINING PROTEIN 152"/>
    <property type="match status" value="1"/>
</dbReference>
<evidence type="ECO:0000256" key="3">
    <source>
        <dbReference type="SAM" id="Phobius"/>
    </source>
</evidence>
<keyword evidence="4" id="KW-0732">Signal</keyword>
<dbReference type="Pfam" id="PF12772">
    <property type="entry name" value="GHBP"/>
    <property type="match status" value="1"/>
</dbReference>
<feature type="region of interest" description="Disordered" evidence="2">
    <location>
        <begin position="362"/>
        <end position="393"/>
    </location>
</feature>
<dbReference type="SUPFAM" id="SSF49265">
    <property type="entry name" value="Fibronectin type III"/>
    <property type="match status" value="2"/>
</dbReference>
<dbReference type="OrthoDB" id="9890215at2759"/>
<dbReference type="Proteomes" id="UP000319801">
    <property type="component" value="Unassembled WGS sequence"/>
</dbReference>
<feature type="chain" id="PRO_5022158589" evidence="4">
    <location>
        <begin position="19"/>
        <end position="764"/>
    </location>
</feature>
<feature type="domain" description="Fibronectin type-III" evidence="5">
    <location>
        <begin position="134"/>
        <end position="240"/>
    </location>
</feature>
<sequence>MGIQRYFIICLFFSAAVASKDEQTSIQAQNKTLPRLIGCYSLELITFRCKWDVGPFWNLADPADLRLFYMLKESKNDGKWQECPSYSTTKENECYFDANHTIIWSHYFIQLRSKTNDVYDEMFFTVEEIVFPDPPEKLNWTLLSLGPTGLFCDVMVSWDTPSSAADSVKMGWMTLWYETQYKETGSEQWKTLKSGKDMQANIYGLHTNTEYEVRVKSIMRGYNSGDFGDPAFILVSVKGSRVTTTAVFILVATAIGIMLVLLVMSRKQKLMVILLPPVPGPKIKGIDPVFLEKGQLTDFTSVLGAHPDLRPELYSNDPWVEFIQVDIDEPIEMMKGLDTPLLFSESHVSDSPLTSIVFQDDDSGRASCCDPDLSDHDHHDTQHPTNSTQEGFHPSANMQTVVPPAKEPAWQNSIYSQVAEVMPCGETMLCPEQNVANDYSIQEKSTIECKEKNPGFMMTLNERGYSVGEPSSFTANPGSEYNNTPPPFQNTSAKPEMTSNASAFPILTMPTPPEYTMVDGVGWKDSLLLKTSSTKITELKGKNNILEIKQDEANRLLKLSQITEKHLIEEKDGLLGSMKCLQHNLEQQCNLRGENERLRKVICDLKKQNEEQVEESRACVQKLQNEIRALQEQHQRELEDCAADTKSKLDSKDAEIKAVLDREEQALEGMRRKMKDQEKEKQSELIKLQMEFSAKLARAQSVSVKSQMQPQTSGIISQNIFKRKLQFLQDEKNKEIEALRQRVKELEQQSLRTFTEPRLKRRKI</sequence>
<keyword evidence="3" id="KW-0812">Transmembrane</keyword>
<comment type="caution">
    <text evidence="6">The sequence shown here is derived from an EMBL/GenBank/DDBJ whole genome shotgun (WGS) entry which is preliminary data.</text>
</comment>
<evidence type="ECO:0000313" key="7">
    <source>
        <dbReference type="Proteomes" id="UP000319801"/>
    </source>
</evidence>
<reference evidence="6 7" key="1">
    <citation type="journal article" date="2019" name="Genome Biol. Evol.">
        <title>Whole-Genome Sequencing of the Giant Devil Catfish, Bagarius yarrelli.</title>
        <authorList>
            <person name="Jiang W."/>
            <person name="Lv Y."/>
            <person name="Cheng L."/>
            <person name="Yang K."/>
            <person name="Chao B."/>
            <person name="Wang X."/>
            <person name="Li Y."/>
            <person name="Pan X."/>
            <person name="You X."/>
            <person name="Zhang Y."/>
            <person name="Yang J."/>
            <person name="Li J."/>
            <person name="Zhang X."/>
            <person name="Liu S."/>
            <person name="Sun C."/>
            <person name="Yang J."/>
            <person name="Shi Q."/>
        </authorList>
    </citation>
    <scope>NUCLEOTIDE SEQUENCE [LARGE SCALE GENOMIC DNA]</scope>
    <source>
        <strain evidence="6">JWS20170419001</strain>
        <tissue evidence="6">Muscle</tissue>
    </source>
</reference>
<dbReference type="InterPro" id="IPR036116">
    <property type="entry name" value="FN3_sf"/>
</dbReference>
<protein>
    <submittedName>
        <fullName evidence="6">Growth hormone receptor</fullName>
    </submittedName>
</protein>
<evidence type="ECO:0000256" key="2">
    <source>
        <dbReference type="SAM" id="MobiDB-lite"/>
    </source>
</evidence>
<gene>
    <name evidence="6" type="ORF">Baya_13689</name>
</gene>
<keyword evidence="7" id="KW-1185">Reference proteome</keyword>
<dbReference type="EMBL" id="VCAZ01000137">
    <property type="protein sequence ID" value="TSX03290.1"/>
    <property type="molecule type" value="Genomic_DNA"/>
</dbReference>
<feature type="compositionally biased region" description="Basic and acidic residues" evidence="2">
    <location>
        <begin position="373"/>
        <end position="382"/>
    </location>
</feature>
<feature type="compositionally biased region" description="Polar residues" evidence="2">
    <location>
        <begin position="383"/>
        <end position="393"/>
    </location>
</feature>
<evidence type="ECO:0000259" key="5">
    <source>
        <dbReference type="PROSITE" id="PS50853"/>
    </source>
</evidence>
<feature type="transmembrane region" description="Helical" evidence="3">
    <location>
        <begin position="246"/>
        <end position="264"/>
    </location>
</feature>
<keyword evidence="6" id="KW-0675">Receptor</keyword>
<dbReference type="InterPro" id="IPR003961">
    <property type="entry name" value="FN3_dom"/>
</dbReference>